<feature type="region of interest" description="Disordered" evidence="9">
    <location>
        <begin position="1"/>
        <end position="337"/>
    </location>
</feature>
<feature type="compositionally biased region" description="Acidic residues" evidence="9">
    <location>
        <begin position="784"/>
        <end position="796"/>
    </location>
</feature>
<feature type="domain" description="HSA" evidence="13">
    <location>
        <begin position="594"/>
        <end position="666"/>
    </location>
</feature>
<gene>
    <name evidence="15" type="ORF">CHILSU_LOCUS9186</name>
</gene>
<dbReference type="InterPro" id="IPR000330">
    <property type="entry name" value="SNF2_N"/>
</dbReference>
<dbReference type="Gene3D" id="3.40.50.300">
    <property type="entry name" value="P-loop containing nucleotide triphosphate hydrolases"/>
    <property type="match status" value="1"/>
</dbReference>
<dbReference type="InterPro" id="IPR014001">
    <property type="entry name" value="Helicase_ATP-bd"/>
</dbReference>
<dbReference type="PROSITE" id="PS51204">
    <property type="entry name" value="HSA"/>
    <property type="match status" value="1"/>
</dbReference>
<dbReference type="CDD" id="cd18793">
    <property type="entry name" value="SF2_C_SNF"/>
    <property type="match status" value="1"/>
</dbReference>
<dbReference type="PROSITE" id="PS51666">
    <property type="entry name" value="QLQ"/>
    <property type="match status" value="1"/>
</dbReference>
<dbReference type="CDD" id="cd17996">
    <property type="entry name" value="DEXHc_SMARCA2_SMARCA4"/>
    <property type="match status" value="1"/>
</dbReference>
<dbReference type="Pfam" id="PF00271">
    <property type="entry name" value="Helicase_C"/>
    <property type="match status" value="1"/>
</dbReference>
<proteinExistence type="predicted"/>
<keyword evidence="2" id="KW-0378">Hydrolase</keyword>
<keyword evidence="4 8" id="KW-0103">Bromodomain</keyword>
<feature type="compositionally biased region" description="Low complexity" evidence="9">
    <location>
        <begin position="444"/>
        <end position="457"/>
    </location>
</feature>
<dbReference type="Pfam" id="PF08880">
    <property type="entry name" value="QLQ"/>
    <property type="match status" value="1"/>
</dbReference>
<keyword evidence="5" id="KW-0010">Activator</keyword>
<evidence type="ECO:0008006" key="17">
    <source>
        <dbReference type="Google" id="ProtNLM"/>
    </source>
</evidence>
<organism evidence="15 16">
    <name type="scientific">Chilo suppressalis</name>
    <name type="common">Asiatic rice borer moth</name>
    <dbReference type="NCBI Taxonomy" id="168631"/>
    <lineage>
        <taxon>Eukaryota</taxon>
        <taxon>Metazoa</taxon>
        <taxon>Ecdysozoa</taxon>
        <taxon>Arthropoda</taxon>
        <taxon>Hexapoda</taxon>
        <taxon>Insecta</taxon>
        <taxon>Pterygota</taxon>
        <taxon>Neoptera</taxon>
        <taxon>Endopterygota</taxon>
        <taxon>Lepidoptera</taxon>
        <taxon>Glossata</taxon>
        <taxon>Ditrysia</taxon>
        <taxon>Pyraloidea</taxon>
        <taxon>Crambidae</taxon>
        <taxon>Crambinae</taxon>
        <taxon>Chilo</taxon>
    </lineage>
</organism>
<evidence type="ECO:0000256" key="2">
    <source>
        <dbReference type="ARBA" id="ARBA00022801"/>
    </source>
</evidence>
<evidence type="ECO:0000256" key="4">
    <source>
        <dbReference type="ARBA" id="ARBA00023117"/>
    </source>
</evidence>
<evidence type="ECO:0000256" key="5">
    <source>
        <dbReference type="ARBA" id="ARBA00023159"/>
    </source>
</evidence>
<feature type="compositionally biased region" description="Pro residues" evidence="9">
    <location>
        <begin position="379"/>
        <end position="388"/>
    </location>
</feature>
<feature type="compositionally biased region" description="Basic and acidic residues" evidence="9">
    <location>
        <begin position="303"/>
        <end position="315"/>
    </location>
</feature>
<feature type="compositionally biased region" description="Acidic residues" evidence="9">
    <location>
        <begin position="1635"/>
        <end position="1649"/>
    </location>
</feature>
<evidence type="ECO:0000256" key="6">
    <source>
        <dbReference type="ARBA" id="ARBA00023163"/>
    </source>
</evidence>
<feature type="compositionally biased region" description="Basic residues" evidence="9">
    <location>
        <begin position="1655"/>
        <end position="1677"/>
    </location>
</feature>
<evidence type="ECO:0000313" key="16">
    <source>
        <dbReference type="Proteomes" id="UP001153292"/>
    </source>
</evidence>
<dbReference type="Pfam" id="PF07529">
    <property type="entry name" value="HSA"/>
    <property type="match status" value="1"/>
</dbReference>
<feature type="compositionally biased region" description="Basic and acidic residues" evidence="9">
    <location>
        <begin position="797"/>
        <end position="823"/>
    </location>
</feature>
<dbReference type="InterPro" id="IPR038718">
    <property type="entry name" value="SNF2-like_sf"/>
</dbReference>
<feature type="compositionally biased region" description="Pro residues" evidence="9">
    <location>
        <begin position="165"/>
        <end position="176"/>
    </location>
</feature>
<feature type="compositionally biased region" description="Pro residues" evidence="9">
    <location>
        <begin position="7"/>
        <end position="33"/>
    </location>
</feature>
<reference evidence="15" key="1">
    <citation type="submission" date="2021-12" db="EMBL/GenBank/DDBJ databases">
        <authorList>
            <person name="King R."/>
        </authorList>
    </citation>
    <scope>NUCLEOTIDE SEQUENCE</scope>
</reference>
<dbReference type="Pfam" id="PF00176">
    <property type="entry name" value="SNF2-rel_dom"/>
    <property type="match status" value="1"/>
</dbReference>
<evidence type="ECO:0000256" key="7">
    <source>
        <dbReference type="ARBA" id="ARBA00023242"/>
    </source>
</evidence>
<dbReference type="EMBL" id="OU963898">
    <property type="protein sequence ID" value="CAH0405816.1"/>
    <property type="molecule type" value="Genomic_DNA"/>
</dbReference>
<dbReference type="InterPro" id="IPR001650">
    <property type="entry name" value="Helicase_C-like"/>
</dbReference>
<keyword evidence="3" id="KW-0805">Transcription regulation</keyword>
<sequence>MASPSPQSSPMPPPQAPSPMGPPTQSPAPPQSPHSPYNQQHVNGPPPHSTGPGQPPMPSHMSPSGPTSHPIAQNSNGPPVVPQQHPGMPPSGHQMAPHMVGPHMAGPPNHPIPTAAHTPGPNGHPNMPGNPPHPNMPGQGPPIGYMQHQIGHMQSGQGPLSMGGGPPPPGNGPQGPPGGGSLPLQGPPHGVHPQGMPPGGPGHMPPHHPMMPGQGPPPHPPGPAYGHAPPAPGAPAPPAPQNVPQQGQPGGLPHPPAAQTPPHGQPPPSASSANGAPPASSPMQGSLPAPGPDNLNALQRTIDSMEEKGLQEDPRYSQLLALRARSSNAQDPSKGLFSNNQLCQLRAQISAYRNLARNQPISQQMAIMASGKRTSETPPECPTPPAQPPYGEGQGPQGSSGAGKAGGGAAGDAARGGGGAPPQPLPMTGQMAPPTQPTPPLVNPPMGVAPPIRGSGPLRPPGPGATGMPNQQQPGIPMPGAKQNRVTSIPKPVGIDPLQVWNERENRIAARIAHRIEVLSNLPANIADDLRLQAQIELRALRVLNFQKQLRAEILGQVRRDTTLETAVNIKAYKRTKRQGLREARATEKLEKQQKLEAERKRRQKHQEFLQTVLQHAKDFKEYHRNNLAKLSRMNKSIMNYHANAEREQKKEQERIEKERMRRLMAEDEEGYRKLIDQKKDKRLAFLLSQTDEYIASLTEMVKQHKQEQRKKQQEEERRKRKSRKKKLLEGGEIDALDDSSQTSDSRVSVMDPKTGEILKGEDAPLLSQLKDWMETHPGWEVLSDSEDSGDDSQDDDERRERREKQREEREREKTEEEKARDMIKKAKVEDDEYKTEEQTYYSIAHTVHESVTEQASILVNGKLKEYQIKGLEWLVSLFNNNLNGILADEMGLGKTIQTIALVTYLMEKKKVNGPFLIIVPLSTLSNWVLEFEKWAPTVVVVSYKGSPVSRRLVQAQMRSTKFNVLLTTYEYVIKDKAVLAKVQWKYMIIDEGHRMKNHHCKLTQVLNTHYVAPHRLLLTGTPLQNKLPELWALLNFLLPSIFKSCSTFEQWFNAPFATTGEKVELNEEETILIIRRLHKVLRPFLLRRLKKEVESQLPDKVEYIIKCDMSGLQRVLYKHMQSKGVLLTDGSEKGNKGKGGAKALMNTIVQLRKLCNHPFMFHHIEEKFCDHVGSGGGVVTGPDLYRVSGKFELLDRILPKLKQTGHRVLVFCQMTQCMTIMEDYLSWRGFQYLRLDGMTKAEDRGELLKKFNDADSDYFMFLLSTRAGGLGLNLQSADTVIIFDSDWNPHQDLQAQDRAHRIGQRNEVRVLRLMTVNSVEERILAAARYKLNMDEKVIQAGMFDQKSTGSERQQFLQSILHQDGDDEEEENEVPDDDLINEMIARSEEELEIFKKMDQERKKTEAQSRLIEESELPDWLVKDEDEVVCNKGQGWNYLEEDESLGRGSRQRKEVDYTDSLTEKEWLKAIDEEFEEEEEDDDDDEVLDKKRKRGRKRRRNQEDSEDEEMPCSSKKKSKTEVNQQKKRLKNIMKKVIDYTDEGGRVLSEPFMKLPSRRELPDYYDVIKKPLDIKKIMNRIEDGKYNDISDLERDFFTLCCNAQTYNEEASLIYADSVRLRNVFIEVRRRYENGQNSDDSDENEKEDEESDGESNRSVKMKIKLKGKGKGTPGRKRKQRKYISDDEDYEED</sequence>
<feature type="region of interest" description="Disordered" evidence="9">
    <location>
        <begin position="1631"/>
        <end position="1688"/>
    </location>
</feature>
<feature type="compositionally biased region" description="Low complexity" evidence="9">
    <location>
        <begin position="59"/>
        <end position="70"/>
    </location>
</feature>
<feature type="domain" description="Helicase C-terminal" evidence="12">
    <location>
        <begin position="1194"/>
        <end position="1355"/>
    </location>
</feature>
<protein>
    <recommendedName>
        <fullName evidence="17">ATP-dependent helicase brm</fullName>
    </recommendedName>
</protein>
<dbReference type="Gene3D" id="1.20.5.170">
    <property type="match status" value="1"/>
</dbReference>
<feature type="domain" description="Bromo" evidence="10">
    <location>
        <begin position="1541"/>
        <end position="1611"/>
    </location>
</feature>
<dbReference type="SMART" id="SM00951">
    <property type="entry name" value="QLQ"/>
    <property type="match status" value="1"/>
</dbReference>
<dbReference type="SMART" id="SM00487">
    <property type="entry name" value="DEXDc"/>
    <property type="match status" value="1"/>
</dbReference>
<evidence type="ECO:0000259" key="14">
    <source>
        <dbReference type="PROSITE" id="PS51666"/>
    </source>
</evidence>
<evidence type="ECO:0000259" key="11">
    <source>
        <dbReference type="PROSITE" id="PS51192"/>
    </source>
</evidence>
<dbReference type="InterPro" id="IPR018359">
    <property type="entry name" value="Bromodomain_CS"/>
</dbReference>
<feature type="compositionally biased region" description="Basic residues" evidence="9">
    <location>
        <begin position="1488"/>
        <end position="1498"/>
    </location>
</feature>
<feature type="compositionally biased region" description="Pro residues" evidence="9">
    <location>
        <begin position="252"/>
        <end position="269"/>
    </location>
</feature>
<dbReference type="Pfam" id="PF07533">
    <property type="entry name" value="BRK"/>
    <property type="match status" value="1"/>
</dbReference>
<evidence type="ECO:0000313" key="15">
    <source>
        <dbReference type="EMBL" id="CAH0405816.1"/>
    </source>
</evidence>
<dbReference type="PANTHER" id="PTHR10799">
    <property type="entry name" value="SNF2/RAD54 HELICASE FAMILY"/>
    <property type="match status" value="1"/>
</dbReference>
<dbReference type="InterPro" id="IPR006576">
    <property type="entry name" value="BRK_domain"/>
</dbReference>
<keyword evidence="16" id="KW-1185">Reference proteome</keyword>
<dbReference type="InterPro" id="IPR014012">
    <property type="entry name" value="HSA_dom"/>
</dbReference>
<feature type="region of interest" description="Disordered" evidence="9">
    <location>
        <begin position="705"/>
        <end position="763"/>
    </location>
</feature>
<evidence type="ECO:0000259" key="12">
    <source>
        <dbReference type="PROSITE" id="PS51194"/>
    </source>
</evidence>
<dbReference type="InterPro" id="IPR036427">
    <property type="entry name" value="Bromodomain-like_sf"/>
</dbReference>
<dbReference type="PROSITE" id="PS51192">
    <property type="entry name" value="HELICASE_ATP_BIND_1"/>
    <property type="match status" value="1"/>
</dbReference>
<evidence type="ECO:0000256" key="9">
    <source>
        <dbReference type="SAM" id="MobiDB-lite"/>
    </source>
</evidence>
<evidence type="ECO:0000259" key="10">
    <source>
        <dbReference type="PROSITE" id="PS50014"/>
    </source>
</evidence>
<feature type="compositionally biased region" description="Basic and acidic residues" evidence="9">
    <location>
        <begin position="754"/>
        <end position="763"/>
    </location>
</feature>
<dbReference type="PROSITE" id="PS00633">
    <property type="entry name" value="BROMODOMAIN_1"/>
    <property type="match status" value="1"/>
</dbReference>
<keyword evidence="6" id="KW-0804">Transcription</keyword>
<dbReference type="PROSITE" id="PS50014">
    <property type="entry name" value="BROMODOMAIN_2"/>
    <property type="match status" value="1"/>
</dbReference>
<feature type="compositionally biased region" description="Basic and acidic residues" evidence="9">
    <location>
        <begin position="705"/>
        <end position="718"/>
    </location>
</feature>
<dbReference type="InterPro" id="IPR029295">
    <property type="entry name" value="SnAC"/>
</dbReference>
<dbReference type="SMART" id="SM01314">
    <property type="entry name" value="SnAC"/>
    <property type="match status" value="1"/>
</dbReference>
<feature type="compositionally biased region" description="Low complexity" evidence="9">
    <location>
        <begin position="270"/>
        <end position="282"/>
    </location>
</feature>
<dbReference type="InterPro" id="IPR027417">
    <property type="entry name" value="P-loop_NTPase"/>
</dbReference>
<feature type="region of interest" description="Disordered" evidence="9">
    <location>
        <begin position="1471"/>
        <end position="1524"/>
    </location>
</feature>
<feature type="region of interest" description="Disordered" evidence="9">
    <location>
        <begin position="780"/>
        <end position="823"/>
    </location>
</feature>
<dbReference type="SMART" id="SM00592">
    <property type="entry name" value="BRK"/>
    <property type="match status" value="1"/>
</dbReference>
<evidence type="ECO:0000256" key="8">
    <source>
        <dbReference type="PROSITE-ProRule" id="PRU00035"/>
    </source>
</evidence>
<feature type="domain" description="QLQ" evidence="14">
    <location>
        <begin position="336"/>
        <end position="371"/>
    </location>
</feature>
<dbReference type="InterPro" id="IPR014978">
    <property type="entry name" value="Gln-Leu-Gln_QLQ"/>
</dbReference>
<dbReference type="SMART" id="SM00297">
    <property type="entry name" value="BROMO"/>
    <property type="match status" value="1"/>
</dbReference>
<feature type="region of interest" description="Disordered" evidence="9">
    <location>
        <begin position="368"/>
        <end position="484"/>
    </location>
</feature>
<dbReference type="PRINTS" id="PR00503">
    <property type="entry name" value="BROMODOMAIN"/>
</dbReference>
<dbReference type="PROSITE" id="PS51194">
    <property type="entry name" value="HELICASE_CTER"/>
    <property type="match status" value="1"/>
</dbReference>
<dbReference type="Gene3D" id="1.20.920.10">
    <property type="entry name" value="Bromodomain-like"/>
    <property type="match status" value="1"/>
</dbReference>
<evidence type="ECO:0000256" key="1">
    <source>
        <dbReference type="ARBA" id="ARBA00004123"/>
    </source>
</evidence>
<dbReference type="Proteomes" id="UP001153292">
    <property type="component" value="Chromosome 5"/>
</dbReference>
<dbReference type="Gene3D" id="3.40.50.10810">
    <property type="entry name" value="Tandem AAA-ATPase domain"/>
    <property type="match status" value="1"/>
</dbReference>
<evidence type="ECO:0000256" key="3">
    <source>
        <dbReference type="ARBA" id="ARBA00023015"/>
    </source>
</evidence>
<evidence type="ECO:0000259" key="13">
    <source>
        <dbReference type="PROSITE" id="PS51204"/>
    </source>
</evidence>
<dbReference type="InterPro" id="IPR001487">
    <property type="entry name" value="Bromodomain"/>
</dbReference>
<feature type="compositionally biased region" description="Low complexity" evidence="9">
    <location>
        <begin position="182"/>
        <end position="194"/>
    </location>
</feature>
<feature type="compositionally biased region" description="Pro residues" evidence="9">
    <location>
        <begin position="44"/>
        <end position="58"/>
    </location>
</feature>
<dbReference type="Pfam" id="PF14619">
    <property type="entry name" value="SnAC"/>
    <property type="match status" value="1"/>
</dbReference>
<dbReference type="InterPro" id="IPR049730">
    <property type="entry name" value="SNF2/RAD54-like_C"/>
</dbReference>
<comment type="subcellular location">
    <subcellularLocation>
        <location evidence="1">Nucleus</location>
    </subcellularLocation>
</comment>
<feature type="compositionally biased region" description="Pro residues" evidence="9">
    <location>
        <begin position="195"/>
        <end position="241"/>
    </location>
</feature>
<feature type="compositionally biased region" description="Acidic residues" evidence="9">
    <location>
        <begin position="1471"/>
        <end position="1485"/>
    </location>
</feature>
<dbReference type="SMART" id="SM00490">
    <property type="entry name" value="HELICc"/>
    <property type="match status" value="1"/>
</dbReference>
<feature type="compositionally biased region" description="Gly residues" evidence="9">
    <location>
        <begin position="392"/>
        <end position="420"/>
    </location>
</feature>
<dbReference type="SMART" id="SM00573">
    <property type="entry name" value="HSA"/>
    <property type="match status" value="1"/>
</dbReference>
<dbReference type="Pfam" id="PF00439">
    <property type="entry name" value="Bromodomain"/>
    <property type="match status" value="1"/>
</dbReference>
<keyword evidence="7" id="KW-0539">Nucleus</keyword>
<accession>A0ABN8B893</accession>
<dbReference type="Gene3D" id="3.40.5.120">
    <property type="match status" value="1"/>
</dbReference>
<dbReference type="InterPro" id="IPR037259">
    <property type="entry name" value="BRK_sf"/>
</dbReference>
<feature type="domain" description="Helicase ATP-binding" evidence="11">
    <location>
        <begin position="876"/>
        <end position="1041"/>
    </location>
</feature>
<feature type="compositionally biased region" description="Pro residues" evidence="9">
    <location>
        <begin position="434"/>
        <end position="443"/>
    </location>
</feature>
<feature type="compositionally biased region" description="Polar residues" evidence="9">
    <location>
        <begin position="325"/>
        <end position="337"/>
    </location>
</feature>
<dbReference type="SUPFAM" id="SSF52540">
    <property type="entry name" value="P-loop containing nucleoside triphosphate hydrolases"/>
    <property type="match status" value="2"/>
</dbReference>
<dbReference type="SUPFAM" id="SSF160481">
    <property type="entry name" value="BRK domain-like"/>
    <property type="match status" value="1"/>
</dbReference>
<name>A0ABN8B893_CHISP</name>
<dbReference type="SUPFAM" id="SSF47370">
    <property type="entry name" value="Bromodomain"/>
    <property type="match status" value="1"/>
</dbReference>